<dbReference type="InterPro" id="IPR004846">
    <property type="entry name" value="T2SS/T3SS_dom"/>
</dbReference>
<dbReference type="PANTHER" id="PTHR30332">
    <property type="entry name" value="PROBABLE GENERAL SECRETION PATHWAY PROTEIN D"/>
    <property type="match status" value="1"/>
</dbReference>
<gene>
    <name evidence="6" type="primary">bfpB_3</name>
    <name evidence="6" type="ORF">GALL_344030</name>
</gene>
<keyword evidence="2" id="KW-0732">Signal</keyword>
<organism evidence="6">
    <name type="scientific">mine drainage metagenome</name>
    <dbReference type="NCBI Taxonomy" id="410659"/>
    <lineage>
        <taxon>unclassified sequences</taxon>
        <taxon>metagenomes</taxon>
        <taxon>ecological metagenomes</taxon>
    </lineage>
</organism>
<dbReference type="GO" id="GO:0016020">
    <property type="term" value="C:membrane"/>
    <property type="evidence" value="ECO:0007669"/>
    <property type="project" value="UniProtKB-SubCell"/>
</dbReference>
<evidence type="ECO:0000256" key="4">
    <source>
        <dbReference type="SAM" id="MobiDB-lite"/>
    </source>
</evidence>
<dbReference type="InterPro" id="IPR050810">
    <property type="entry name" value="Bact_Secretion_Sys_Channel"/>
</dbReference>
<dbReference type="GO" id="GO:0009306">
    <property type="term" value="P:protein secretion"/>
    <property type="evidence" value="ECO:0007669"/>
    <property type="project" value="InterPro"/>
</dbReference>
<accession>A0A1J5QJS8</accession>
<dbReference type="PANTHER" id="PTHR30332:SF24">
    <property type="entry name" value="SECRETIN GSPD-RELATED"/>
    <property type="match status" value="1"/>
</dbReference>
<sequence length="528" mass="54411">MNDLGRSAALAAACTLALGGCATTPSPQIQQQIDTASAEAKVQTLPKSPPVVQELNAPWLLGQRVEPPHPQPAILERRIVLAAAKPLRLEQIAGRITDALGIEVEVDPSVNGAAAPEPGPSGQAGAKGAGQGAGGRAAEARTMHVDYVGSLRGLLAEVGSHLGVYWRINRAGAVEFFATQTRAFAIDALNWSTENESSIASSASGSRAGAGSSTSTGSIKAKAVSMSDTWKSIQTTATQVAGAGAQVVADPSNGMLVVTAAPPQLARVATWVAQLNRNLNEQVALDVQVYSVDLKREDTLGFNPTVMFNNAASNYGLTLSGAPAPSVASGMNPFSFGANILTPANSNGHGFGNSTAVLQALSQLGRTSLLVSRPAVTVNGQPTTIQQALQTGYLQSSSTRPSTTVGVAPSTTLTPGTVTTGFTLLTVPRIDGNRIILGLSMSLAPPPKLTTFSSNDSQIQLPTISPTTAQEVAVLRSGQSLMLTGLQQTSNQSTDTGVGDPSFKLFGGGNDNRHDHSMLVVVVTARRI</sequence>
<evidence type="ECO:0000259" key="5">
    <source>
        <dbReference type="Pfam" id="PF00263"/>
    </source>
</evidence>
<evidence type="ECO:0000256" key="1">
    <source>
        <dbReference type="ARBA" id="ARBA00004370"/>
    </source>
</evidence>
<evidence type="ECO:0000256" key="2">
    <source>
        <dbReference type="ARBA" id="ARBA00022729"/>
    </source>
</evidence>
<feature type="region of interest" description="Disordered" evidence="4">
    <location>
        <begin position="111"/>
        <end position="135"/>
    </location>
</feature>
<dbReference type="Pfam" id="PF00263">
    <property type="entry name" value="Secretin"/>
    <property type="match status" value="1"/>
</dbReference>
<comment type="caution">
    <text evidence="6">The sequence shown here is derived from an EMBL/GenBank/DDBJ whole genome shotgun (WGS) entry which is preliminary data.</text>
</comment>
<name>A0A1J5QJS8_9ZZZZ</name>
<evidence type="ECO:0000256" key="3">
    <source>
        <dbReference type="ARBA" id="ARBA00023136"/>
    </source>
</evidence>
<reference evidence="6" key="1">
    <citation type="submission" date="2016-10" db="EMBL/GenBank/DDBJ databases">
        <title>Sequence of Gallionella enrichment culture.</title>
        <authorList>
            <person name="Poehlein A."/>
            <person name="Muehling M."/>
            <person name="Daniel R."/>
        </authorList>
    </citation>
    <scope>NUCLEOTIDE SEQUENCE</scope>
</reference>
<dbReference type="PROSITE" id="PS51257">
    <property type="entry name" value="PROKAR_LIPOPROTEIN"/>
    <property type="match status" value="1"/>
</dbReference>
<keyword evidence="3" id="KW-0472">Membrane</keyword>
<protein>
    <submittedName>
        <fullName evidence="6">Outer membrane lipoprotein BfpB</fullName>
    </submittedName>
</protein>
<dbReference type="Gene3D" id="3.30.1370.120">
    <property type="match status" value="1"/>
</dbReference>
<feature type="domain" description="Type II/III secretion system secretin-like" evidence="5">
    <location>
        <begin position="360"/>
        <end position="525"/>
    </location>
</feature>
<comment type="subcellular location">
    <subcellularLocation>
        <location evidence="1">Membrane</location>
    </subcellularLocation>
</comment>
<dbReference type="EMBL" id="MLJW01000672">
    <property type="protein sequence ID" value="OIQ83785.1"/>
    <property type="molecule type" value="Genomic_DNA"/>
</dbReference>
<dbReference type="InterPro" id="IPR038591">
    <property type="entry name" value="NolW-like_sf"/>
</dbReference>
<keyword evidence="6" id="KW-0449">Lipoprotein</keyword>
<proteinExistence type="predicted"/>
<feature type="compositionally biased region" description="Gly residues" evidence="4">
    <location>
        <begin position="125"/>
        <end position="135"/>
    </location>
</feature>
<evidence type="ECO:0000313" key="6">
    <source>
        <dbReference type="EMBL" id="OIQ83785.1"/>
    </source>
</evidence>
<dbReference type="AlphaFoldDB" id="A0A1J5QJS8"/>